<dbReference type="InterPro" id="IPR013608">
    <property type="entry name" value="VWA_N"/>
</dbReference>
<organism evidence="2 3">
    <name type="scientific">Crenichthys baileyi</name>
    <name type="common">White River springfish</name>
    <dbReference type="NCBI Taxonomy" id="28760"/>
    <lineage>
        <taxon>Eukaryota</taxon>
        <taxon>Metazoa</taxon>
        <taxon>Chordata</taxon>
        <taxon>Craniata</taxon>
        <taxon>Vertebrata</taxon>
        <taxon>Euteleostomi</taxon>
        <taxon>Actinopterygii</taxon>
        <taxon>Neopterygii</taxon>
        <taxon>Teleostei</taxon>
        <taxon>Neoteleostei</taxon>
        <taxon>Acanthomorphata</taxon>
        <taxon>Ovalentaria</taxon>
        <taxon>Atherinomorphae</taxon>
        <taxon>Cyprinodontiformes</taxon>
        <taxon>Goodeidae</taxon>
        <taxon>Crenichthys</taxon>
    </lineage>
</organism>
<evidence type="ECO:0000313" key="3">
    <source>
        <dbReference type="Proteomes" id="UP001311232"/>
    </source>
</evidence>
<gene>
    <name evidence="2" type="ORF">CRENBAI_002069</name>
</gene>
<sequence>KLATAAEVFQKEHVWKDEFEDDEIAYYNAKDNLDANETEGRKYRIRPDFKEDPSFKRLTDHNHTAVHIPTDIYDGCKVSEVSSKSPIMMMVLIKEVKKEGLMQWKMKSEQVISPQQLRSEQAAARRLGGITQFSGSRNSSGSQ</sequence>
<accession>A0AAV9S222</accession>
<dbReference type="AlphaFoldDB" id="A0AAV9S222"/>
<dbReference type="Proteomes" id="UP001311232">
    <property type="component" value="Unassembled WGS sequence"/>
</dbReference>
<name>A0AAV9S222_9TELE</name>
<protein>
    <recommendedName>
        <fullName evidence="1">VWA N-terminal domain-containing protein</fullName>
    </recommendedName>
</protein>
<reference evidence="2 3" key="1">
    <citation type="submission" date="2021-06" db="EMBL/GenBank/DDBJ databases">
        <authorList>
            <person name="Palmer J.M."/>
        </authorList>
    </citation>
    <scope>NUCLEOTIDE SEQUENCE [LARGE SCALE GENOMIC DNA]</scope>
    <source>
        <strain evidence="2 3">MEX-2019</strain>
        <tissue evidence="2">Muscle</tissue>
    </source>
</reference>
<dbReference type="Pfam" id="PF08399">
    <property type="entry name" value="VWA_N"/>
    <property type="match status" value="1"/>
</dbReference>
<evidence type="ECO:0000259" key="1">
    <source>
        <dbReference type="Pfam" id="PF08399"/>
    </source>
</evidence>
<comment type="caution">
    <text evidence="2">The sequence shown here is derived from an EMBL/GenBank/DDBJ whole genome shotgun (WGS) entry which is preliminary data.</text>
</comment>
<proteinExistence type="predicted"/>
<feature type="domain" description="VWA N-terminal" evidence="1">
    <location>
        <begin position="6"/>
        <end position="76"/>
    </location>
</feature>
<keyword evidence="3" id="KW-1185">Reference proteome</keyword>
<feature type="non-terminal residue" evidence="2">
    <location>
        <position position="1"/>
    </location>
</feature>
<dbReference type="EMBL" id="JAHHUM010000971">
    <property type="protein sequence ID" value="KAK5615390.1"/>
    <property type="molecule type" value="Genomic_DNA"/>
</dbReference>
<evidence type="ECO:0000313" key="2">
    <source>
        <dbReference type="EMBL" id="KAK5615390.1"/>
    </source>
</evidence>